<gene>
    <name evidence="5" type="ORF">ACFOUW_35575</name>
</gene>
<evidence type="ECO:0000313" key="6">
    <source>
        <dbReference type="Proteomes" id="UP001595699"/>
    </source>
</evidence>
<keyword evidence="6" id="KW-1185">Reference proteome</keyword>
<evidence type="ECO:0000313" key="5">
    <source>
        <dbReference type="EMBL" id="MFC3766197.1"/>
    </source>
</evidence>
<dbReference type="InterPro" id="IPR052336">
    <property type="entry name" value="MlaD_Phospholipid_Transporter"/>
</dbReference>
<dbReference type="PANTHER" id="PTHR33371:SF15">
    <property type="entry name" value="LIPOPROTEIN LPRN"/>
    <property type="match status" value="1"/>
</dbReference>
<dbReference type="InterPro" id="IPR003399">
    <property type="entry name" value="Mce/MlaD"/>
</dbReference>
<evidence type="ECO:0000259" key="4">
    <source>
        <dbReference type="Pfam" id="PF11887"/>
    </source>
</evidence>
<feature type="domain" description="Mce/MlaD" evidence="3">
    <location>
        <begin position="35"/>
        <end position="109"/>
    </location>
</feature>
<dbReference type="InterPro" id="IPR024516">
    <property type="entry name" value="Mce_C"/>
</dbReference>
<protein>
    <submittedName>
        <fullName evidence="5">MCE family protein</fullName>
    </submittedName>
</protein>
<comment type="caution">
    <text evidence="5">The sequence shown here is derived from an EMBL/GenBank/DDBJ whole genome shotgun (WGS) entry which is preliminary data.</text>
</comment>
<dbReference type="PROSITE" id="PS51257">
    <property type="entry name" value="PROKAR_LIPOPROTEIN"/>
    <property type="match status" value="1"/>
</dbReference>
<dbReference type="NCBIfam" id="TIGR00996">
    <property type="entry name" value="Mtu_fam_mce"/>
    <property type="match status" value="1"/>
</dbReference>
<evidence type="ECO:0000256" key="1">
    <source>
        <dbReference type="SAM" id="Coils"/>
    </source>
</evidence>
<dbReference type="InterPro" id="IPR005693">
    <property type="entry name" value="Mce"/>
</dbReference>
<evidence type="ECO:0000256" key="2">
    <source>
        <dbReference type="SAM" id="SignalP"/>
    </source>
</evidence>
<name>A0ABV7YP64_9ACTN</name>
<keyword evidence="2" id="KW-0732">Signal</keyword>
<feature type="coiled-coil region" evidence="1">
    <location>
        <begin position="175"/>
        <end position="209"/>
    </location>
</feature>
<dbReference type="EMBL" id="JBHRZH010000050">
    <property type="protein sequence ID" value="MFC3766197.1"/>
    <property type="molecule type" value="Genomic_DNA"/>
</dbReference>
<sequence length="420" mass="44206">MKRLLLALLGLSVLAGCSFSVYDLPLPGGQGGSGPGYHVTVQFRDVLDLVPRSSVRVDDVAVGQVEKVWLDGWTANVRIRVREGVKLPDNATAQIRQTSLLGEKFVSLAKPAAGTRTYGELSDGDVIPLSRTGRNVEVEEVLSALSLLLNGGGVAQLKTITVELNKTLEGRESDLRSLLNNLDTFIGELDEHKAEINRALASLDKLAASLAKQKTTLATTIDELPAALTILADQRKNLTKLLVELSKLGVTGTRVIEGTKEDLLANLKALDPVLTELAKAGDALPNALQVLFTYPFADSAANAVQGDYTNMQLTLDLNLPALLSDQGPLPLPSLPPIPLPSLPPLPPLPTSLPTALPTLPVPLPTLPIPLPTALPTLPLPLPSACITLPPLPLPPICTQADAQGAAYDPELAGLLVGGIG</sequence>
<feature type="chain" id="PRO_5046831053" evidence="2">
    <location>
        <begin position="24"/>
        <end position="420"/>
    </location>
</feature>
<dbReference type="PANTHER" id="PTHR33371">
    <property type="entry name" value="INTERMEMBRANE PHOSPHOLIPID TRANSPORT SYSTEM BINDING PROTEIN MLAD-RELATED"/>
    <property type="match status" value="1"/>
</dbReference>
<accession>A0ABV7YP64</accession>
<reference evidence="6" key="1">
    <citation type="journal article" date="2019" name="Int. J. Syst. Evol. Microbiol.">
        <title>The Global Catalogue of Microorganisms (GCM) 10K type strain sequencing project: providing services to taxonomists for standard genome sequencing and annotation.</title>
        <authorList>
            <consortium name="The Broad Institute Genomics Platform"/>
            <consortium name="The Broad Institute Genome Sequencing Center for Infectious Disease"/>
            <person name="Wu L."/>
            <person name="Ma J."/>
        </authorList>
    </citation>
    <scope>NUCLEOTIDE SEQUENCE [LARGE SCALE GENOMIC DNA]</scope>
    <source>
        <strain evidence="6">CGMCC 4.7241</strain>
    </source>
</reference>
<evidence type="ECO:0000259" key="3">
    <source>
        <dbReference type="Pfam" id="PF02470"/>
    </source>
</evidence>
<dbReference type="Pfam" id="PF11887">
    <property type="entry name" value="Mce4_CUP1"/>
    <property type="match status" value="1"/>
</dbReference>
<dbReference type="RefSeq" id="WP_205117582.1">
    <property type="nucleotide sequence ID" value="NZ_JAFBCM010000001.1"/>
</dbReference>
<proteinExistence type="predicted"/>
<dbReference type="Proteomes" id="UP001595699">
    <property type="component" value="Unassembled WGS sequence"/>
</dbReference>
<organism evidence="5 6">
    <name type="scientific">Tenggerimyces flavus</name>
    <dbReference type="NCBI Taxonomy" id="1708749"/>
    <lineage>
        <taxon>Bacteria</taxon>
        <taxon>Bacillati</taxon>
        <taxon>Actinomycetota</taxon>
        <taxon>Actinomycetes</taxon>
        <taxon>Propionibacteriales</taxon>
        <taxon>Nocardioidaceae</taxon>
        <taxon>Tenggerimyces</taxon>
    </lineage>
</organism>
<feature type="domain" description="Mammalian cell entry C-terminal" evidence="4">
    <location>
        <begin position="120"/>
        <end position="311"/>
    </location>
</feature>
<feature type="signal peptide" evidence="2">
    <location>
        <begin position="1"/>
        <end position="23"/>
    </location>
</feature>
<keyword evidence="1" id="KW-0175">Coiled coil</keyword>
<dbReference type="Pfam" id="PF02470">
    <property type="entry name" value="MlaD"/>
    <property type="match status" value="1"/>
</dbReference>